<dbReference type="FunFam" id="3.40.50.1460:FF:000001">
    <property type="entry name" value="Caspase-3 preproprotein"/>
    <property type="match status" value="1"/>
</dbReference>
<evidence type="ECO:0000313" key="20">
    <source>
        <dbReference type="Ensembl" id="ENSGMOP00000018475.2"/>
    </source>
</evidence>
<dbReference type="PIRSF" id="PIRSF038001">
    <property type="entry name" value="Caspase_ICE"/>
    <property type="match status" value="1"/>
</dbReference>
<feature type="active site" evidence="16">
    <location>
        <position position="140"/>
    </location>
</feature>
<evidence type="ECO:0000256" key="12">
    <source>
        <dbReference type="ARBA" id="ARBA00029356"/>
    </source>
</evidence>
<dbReference type="GeneTree" id="ENSGT00940000155140"/>
<evidence type="ECO:0000256" key="1">
    <source>
        <dbReference type="ARBA" id="ARBA00004123"/>
    </source>
</evidence>
<keyword evidence="8" id="KW-0788">Thiol protease</keyword>
<dbReference type="InterPro" id="IPR015917">
    <property type="entry name" value="Pept_C14A"/>
</dbReference>
<evidence type="ECO:0000256" key="17">
    <source>
        <dbReference type="RuleBase" id="RU003971"/>
    </source>
</evidence>
<keyword evidence="9" id="KW-0068">Autocatalytic cleavage</keyword>
<keyword evidence="10" id="KW-0865">Zymogen</keyword>
<dbReference type="OMA" id="PRENDKD"/>
<dbReference type="Ensembl" id="ENSGMOT00000018930.2">
    <property type="protein sequence ID" value="ENSGMOP00000018475.2"/>
    <property type="gene ID" value="ENSGMOG00000026188.1"/>
</dbReference>
<keyword evidence="7" id="KW-0378">Hydrolase</keyword>
<dbReference type="InterPro" id="IPR016129">
    <property type="entry name" value="Caspase_his_AS"/>
</dbReference>
<evidence type="ECO:0000313" key="21">
    <source>
        <dbReference type="Proteomes" id="UP000694546"/>
    </source>
</evidence>
<evidence type="ECO:0000256" key="8">
    <source>
        <dbReference type="ARBA" id="ARBA00022807"/>
    </source>
</evidence>
<protein>
    <recommendedName>
        <fullName evidence="15">Caspase-6</fullName>
        <ecNumber evidence="14">3.4.22.59</ecNumber>
    </recommendedName>
</protein>
<dbReference type="Proteomes" id="UP000694546">
    <property type="component" value="Chromosome 3"/>
</dbReference>
<comment type="catalytic activity">
    <reaction evidence="12">
        <text>Strict requirement for Asp at position P1 and has a preferred cleavage sequence of Val-Glu-His-Asp-|-.</text>
        <dbReference type="EC" id="3.4.22.59"/>
    </reaction>
</comment>
<evidence type="ECO:0000256" key="9">
    <source>
        <dbReference type="ARBA" id="ARBA00022813"/>
    </source>
</evidence>
<accession>A0A8C5F9A5</accession>
<dbReference type="PANTHER" id="PTHR10454">
    <property type="entry name" value="CASPASE"/>
    <property type="match status" value="1"/>
</dbReference>
<keyword evidence="21" id="KW-1185">Reference proteome</keyword>
<comment type="subunit">
    <text evidence="13">Heterotetramer that consists of two anti-parallel arranged heterodimers, each one formed by a 18 kDa (Caspase-6 subunit p18) and a 11 kDa (Caspase-6 subunit p11) subunit.</text>
</comment>
<evidence type="ECO:0000256" key="15">
    <source>
        <dbReference type="ARBA" id="ARBA00029534"/>
    </source>
</evidence>
<dbReference type="AlphaFoldDB" id="A0A8C5F9A5"/>
<sequence>MQIVERLDMVLTDRMCADHLTTTMSKAEKGASRAGAPDSKTATEVDALIGSDFPLGEYKMDHKRRGLALIFNQETFGCQKMTRSGTNIDRDNLEIRFKALNFDVQAHQDLTRVDILAKISEAAQADHVDSDCFVCVFLSHGENDKVWAHDQEISIDEVTDNFKGDKCRSLVGKPKIFILQACRGREFDLPVTGMAGDSDDEEEEQVVADDGVFHTLPAGADFLMCYSVAKGYFSFRDTINGSWYIQDLCKTLEGYGGSREFTELLTLVNSKVCKRSVEKSRIPDAIGKKQFPCFASMLTKNLFFRPKQ</sequence>
<evidence type="ECO:0000256" key="2">
    <source>
        <dbReference type="ARBA" id="ARBA00004496"/>
    </source>
</evidence>
<dbReference type="Pfam" id="PF00656">
    <property type="entry name" value="Peptidase_C14"/>
    <property type="match status" value="1"/>
</dbReference>
<name>A0A8C5F9A5_GADMO</name>
<dbReference type="InterPro" id="IPR002138">
    <property type="entry name" value="Pept_C14_p10"/>
</dbReference>
<evidence type="ECO:0000256" key="3">
    <source>
        <dbReference type="ARBA" id="ARBA00010134"/>
    </source>
</evidence>
<dbReference type="Gene3D" id="3.40.50.1460">
    <property type="match status" value="1"/>
</dbReference>
<keyword evidence="4" id="KW-0963">Cytoplasm</keyword>
<dbReference type="PROSITE" id="PS50208">
    <property type="entry name" value="CASPASE_P20"/>
    <property type="match status" value="1"/>
</dbReference>
<feature type="domain" description="Caspase family p10" evidence="18">
    <location>
        <begin position="212"/>
        <end position="306"/>
    </location>
</feature>
<dbReference type="PROSITE" id="PS01121">
    <property type="entry name" value="CASPASE_HIS"/>
    <property type="match status" value="1"/>
</dbReference>
<dbReference type="GO" id="GO:0005634">
    <property type="term" value="C:nucleus"/>
    <property type="evidence" value="ECO:0007669"/>
    <property type="project" value="UniProtKB-SubCell"/>
</dbReference>
<dbReference type="PROSITE" id="PS01122">
    <property type="entry name" value="CASPASE_CYS"/>
    <property type="match status" value="1"/>
</dbReference>
<dbReference type="InterPro" id="IPR011600">
    <property type="entry name" value="Pept_C14_caspase"/>
</dbReference>
<feature type="domain" description="Caspase family p20" evidence="19">
    <location>
        <begin position="64"/>
        <end position="186"/>
    </location>
</feature>
<dbReference type="GO" id="GO:0004197">
    <property type="term" value="F:cysteine-type endopeptidase activity"/>
    <property type="evidence" value="ECO:0007669"/>
    <property type="project" value="InterPro"/>
</dbReference>
<evidence type="ECO:0000256" key="4">
    <source>
        <dbReference type="ARBA" id="ARBA00022490"/>
    </source>
</evidence>
<dbReference type="PANTHER" id="PTHR10454:SF206">
    <property type="entry name" value="CASPASE-6"/>
    <property type="match status" value="1"/>
</dbReference>
<evidence type="ECO:0000256" key="5">
    <source>
        <dbReference type="ARBA" id="ARBA00022670"/>
    </source>
</evidence>
<evidence type="ECO:0000256" key="13">
    <source>
        <dbReference type="ARBA" id="ARBA00029473"/>
    </source>
</evidence>
<comment type="similarity">
    <text evidence="3 17">Belongs to the peptidase C14A family.</text>
</comment>
<comment type="subcellular location">
    <subcellularLocation>
        <location evidence="2">Cytoplasm</location>
    </subcellularLocation>
    <subcellularLocation>
        <location evidence="1">Nucleus</location>
    </subcellularLocation>
</comment>
<evidence type="ECO:0000259" key="18">
    <source>
        <dbReference type="PROSITE" id="PS50207"/>
    </source>
</evidence>
<dbReference type="SMART" id="SM00115">
    <property type="entry name" value="CASc"/>
    <property type="match status" value="1"/>
</dbReference>
<evidence type="ECO:0000256" key="11">
    <source>
        <dbReference type="ARBA" id="ARBA00023242"/>
    </source>
</evidence>
<dbReference type="SUPFAM" id="SSF52129">
    <property type="entry name" value="Caspase-like"/>
    <property type="match status" value="1"/>
</dbReference>
<dbReference type="GO" id="GO:0006508">
    <property type="term" value="P:proteolysis"/>
    <property type="evidence" value="ECO:0007669"/>
    <property type="project" value="UniProtKB-KW"/>
</dbReference>
<dbReference type="EC" id="3.4.22.59" evidence="14"/>
<evidence type="ECO:0000256" key="14">
    <source>
        <dbReference type="ARBA" id="ARBA00029486"/>
    </source>
</evidence>
<evidence type="ECO:0000256" key="7">
    <source>
        <dbReference type="ARBA" id="ARBA00022801"/>
    </source>
</evidence>
<dbReference type="GO" id="GO:0006915">
    <property type="term" value="P:apoptotic process"/>
    <property type="evidence" value="ECO:0007669"/>
    <property type="project" value="UniProtKB-KW"/>
</dbReference>
<evidence type="ECO:0000256" key="6">
    <source>
        <dbReference type="ARBA" id="ARBA00022703"/>
    </source>
</evidence>
<reference evidence="20" key="2">
    <citation type="submission" date="2025-09" db="UniProtKB">
        <authorList>
            <consortium name="Ensembl"/>
        </authorList>
    </citation>
    <scope>IDENTIFICATION</scope>
</reference>
<keyword evidence="11" id="KW-0539">Nucleus</keyword>
<dbReference type="InterPro" id="IPR002398">
    <property type="entry name" value="Pept_C14"/>
</dbReference>
<evidence type="ECO:0000256" key="10">
    <source>
        <dbReference type="ARBA" id="ARBA00023145"/>
    </source>
</evidence>
<reference evidence="20" key="1">
    <citation type="submission" date="2025-08" db="UniProtKB">
        <authorList>
            <consortium name="Ensembl"/>
        </authorList>
    </citation>
    <scope>IDENTIFICATION</scope>
</reference>
<evidence type="ECO:0000256" key="16">
    <source>
        <dbReference type="PIRSR" id="PIRSR038001-1"/>
    </source>
</evidence>
<dbReference type="PROSITE" id="PS50207">
    <property type="entry name" value="CASPASE_P10"/>
    <property type="match status" value="1"/>
</dbReference>
<evidence type="ECO:0000259" key="19">
    <source>
        <dbReference type="PROSITE" id="PS50208"/>
    </source>
</evidence>
<proteinExistence type="inferred from homology"/>
<feature type="active site" evidence="16">
    <location>
        <position position="182"/>
    </location>
</feature>
<organism evidence="20 21">
    <name type="scientific">Gadus morhua</name>
    <name type="common">Atlantic cod</name>
    <dbReference type="NCBI Taxonomy" id="8049"/>
    <lineage>
        <taxon>Eukaryota</taxon>
        <taxon>Metazoa</taxon>
        <taxon>Chordata</taxon>
        <taxon>Craniata</taxon>
        <taxon>Vertebrata</taxon>
        <taxon>Euteleostomi</taxon>
        <taxon>Actinopterygii</taxon>
        <taxon>Neopterygii</taxon>
        <taxon>Teleostei</taxon>
        <taxon>Neoteleostei</taxon>
        <taxon>Acanthomorphata</taxon>
        <taxon>Zeiogadaria</taxon>
        <taxon>Gadariae</taxon>
        <taxon>Gadiformes</taxon>
        <taxon>Gadoidei</taxon>
        <taxon>Gadidae</taxon>
        <taxon>Gadus</taxon>
    </lineage>
</organism>
<dbReference type="InterPro" id="IPR029030">
    <property type="entry name" value="Caspase-like_dom_sf"/>
</dbReference>
<keyword evidence="6" id="KW-0053">Apoptosis</keyword>
<keyword evidence="5" id="KW-0645">Protease</keyword>
<dbReference type="InterPro" id="IPR033139">
    <property type="entry name" value="Caspase_cys_AS"/>
</dbReference>
<dbReference type="CDD" id="cd00032">
    <property type="entry name" value="CASc"/>
    <property type="match status" value="1"/>
</dbReference>
<dbReference type="PRINTS" id="PR00376">
    <property type="entry name" value="IL1BCENZYME"/>
</dbReference>
<dbReference type="GO" id="GO:0043525">
    <property type="term" value="P:positive regulation of neuron apoptotic process"/>
    <property type="evidence" value="ECO:0007669"/>
    <property type="project" value="TreeGrafter"/>
</dbReference>
<dbReference type="GO" id="GO:0005737">
    <property type="term" value="C:cytoplasm"/>
    <property type="evidence" value="ECO:0007669"/>
    <property type="project" value="UniProtKB-SubCell"/>
</dbReference>
<dbReference type="InterPro" id="IPR001309">
    <property type="entry name" value="Pept_C14_p20"/>
</dbReference>